<reference evidence="2" key="1">
    <citation type="journal article" date="2021" name="Proc. Natl. Acad. Sci. U.S.A.">
        <title>A Catalog of Tens of Thousands of Viruses from Human Metagenomes Reveals Hidden Associations with Chronic Diseases.</title>
        <authorList>
            <person name="Tisza M.J."/>
            <person name="Buck C.B."/>
        </authorList>
    </citation>
    <scope>NUCLEOTIDE SEQUENCE</scope>
    <source>
        <strain evidence="2">Cti6G1</strain>
    </source>
</reference>
<feature type="region of interest" description="Disordered" evidence="1">
    <location>
        <begin position="1"/>
        <end position="42"/>
    </location>
</feature>
<dbReference type="EMBL" id="BK014740">
    <property type="protein sequence ID" value="DAD73611.1"/>
    <property type="molecule type" value="Genomic_DNA"/>
</dbReference>
<evidence type="ECO:0000256" key="1">
    <source>
        <dbReference type="SAM" id="MobiDB-lite"/>
    </source>
</evidence>
<accession>A0A8S5LUW6</accession>
<evidence type="ECO:0000313" key="2">
    <source>
        <dbReference type="EMBL" id="DAD73611.1"/>
    </source>
</evidence>
<protein>
    <submittedName>
        <fullName evidence="2">Uncharacterized protein</fullName>
    </submittedName>
</protein>
<sequence length="59" mass="6446">MDDATSPHPSGWCNPLIFPKTSIGGSRTARTPPKKKKPALETHGLLGTGNHVWNHIIEF</sequence>
<proteinExistence type="predicted"/>
<name>A0A8S5LUW6_9CAUD</name>
<organism evidence="2">
    <name type="scientific">Podoviridae sp. cti6G1</name>
    <dbReference type="NCBI Taxonomy" id="2826570"/>
    <lineage>
        <taxon>Viruses</taxon>
        <taxon>Duplodnaviria</taxon>
        <taxon>Heunggongvirae</taxon>
        <taxon>Uroviricota</taxon>
        <taxon>Caudoviricetes</taxon>
    </lineage>
</organism>